<dbReference type="Pfam" id="PF03572">
    <property type="entry name" value="Peptidase_S41"/>
    <property type="match status" value="1"/>
</dbReference>
<keyword evidence="10" id="KW-0732">Signal</keyword>
<feature type="active site" description="Charge relay system" evidence="8">
    <location>
        <position position="1045"/>
    </location>
</feature>
<evidence type="ECO:0000256" key="10">
    <source>
        <dbReference type="SAM" id="SignalP"/>
    </source>
</evidence>
<organism evidence="12 13">
    <name type="scientific">Candidatus Opimibacter skivensis</name>
    <dbReference type="NCBI Taxonomy" id="2982028"/>
    <lineage>
        <taxon>Bacteria</taxon>
        <taxon>Pseudomonadati</taxon>
        <taxon>Bacteroidota</taxon>
        <taxon>Saprospiria</taxon>
        <taxon>Saprospirales</taxon>
        <taxon>Saprospiraceae</taxon>
        <taxon>Candidatus Opimibacter</taxon>
    </lineage>
</organism>
<feature type="compositionally biased region" description="Basic and acidic residues" evidence="9">
    <location>
        <begin position="550"/>
        <end position="589"/>
    </location>
</feature>
<dbReference type="InterPro" id="IPR005151">
    <property type="entry name" value="Tail-specific_protease"/>
</dbReference>
<feature type="domain" description="Tail specific protease" evidence="11">
    <location>
        <begin position="866"/>
        <end position="1056"/>
    </location>
</feature>
<keyword evidence="5 7" id="KW-0378">Hydrolase</keyword>
<sequence>MKNYLLLLFFVISFFYTSHAQISARLFRTPDVSATQIVFMYGGDIWIVDKEGGTAAKLSSPPGSEFFPRFSPDGTKIAFSGNYDGNVDIYVMPVLGGVPDRITYHGMADRINDWYPTGDKLLYTSSRESGKQRFSQFYKVDAKGGLSEKLPLAYGEYGSLSPDGKQIAFNERAVVNATWKRYRGGMNGNLWIFDLDTYTSTNISNTDAGVELPMWHGDKIYYMSDRGKDQRSNIWVYDIKAKTNTQVTSYTDFDIHWPSIGPDDIVYEGNGDMYLLDLKTNTSKIIKINVISDLITLKPRKEGVSKYANYLTISPDGNRALVEARGEIFSLPSEEGYIQNLTRSSGVAERYPAWSPDGKYVAYWSDKSGEYELTVRDLTKGSAEEKLTSMGPGYRYNIYWSPDSKKMVFVDQTMTINMFNMETKTVEKIDHDPALFEGNLEGWKANWSSDSQWLTYSRTMDNGNAAIFIYNTKTKALKQATSGFYSDRNPTFDPDGKYLYLTTNRSFNPTYSDFDNSWSYPNSTELAAITLTKEQASPLSTKNDTVAVAKTEEKKEEPKDDKASKTKKDKKTDVAKEDEKKDDESKPKETKIDFDNFEMRLVILPPAAGNIGSLSAASGKVAYERIPNTGSGDEDVQLKYFDFEDREEKTIMSKVNAYEMSADGKKLLVAQDQTWSIIDFDKDQTPDKHLSLNDMEMTITPMDEWKQIFTDSWRFMRDFFYDPAMHGVDWNAIRVQYGNLINNCISRADVNFVIGDMIGELNASHTYRFGGDSETPKERAVGYLGVDWTKKDGYFAIGKVVRGAAWDNEVRSSLDEPGVNVGAGDYILAVNGIALNEYPEPWAAFEGLADKTVELTVNSKPSWDGAKTVVVKTMSDETRLRNLAWIEENRKKVDEASGGKIGYIYVPDTGVEGQNELVRQFYGQWNKEGLIIDERFNNGGQIPDRFIELLNRKPLAYWDVRDGKNWQWPPVGHFGSMAMLINGWSGSGGDAFPDFFRKAGLGPLIGGRTWGGLIGISGAPQLIDGGAVTVPTFRMYNPDGTWFLEGHGVDPDIEVKEDPTLLAKGVDPQIQRAVDEVMKSIQAKGPIQPKTPQPENRARNGKT</sequence>
<feature type="region of interest" description="Disordered" evidence="9">
    <location>
        <begin position="537"/>
        <end position="589"/>
    </location>
</feature>
<dbReference type="Gene3D" id="2.130.10.10">
    <property type="entry name" value="YVTN repeat-like/Quinoprotein amine dehydrogenase"/>
    <property type="match status" value="1"/>
</dbReference>
<dbReference type="InterPro" id="IPR015943">
    <property type="entry name" value="WD40/YVTN_repeat-like_dom_sf"/>
</dbReference>
<dbReference type="PANTHER" id="PTHR43253:SF1">
    <property type="entry name" value="TRICORN PROTEASE HOMOLOG 2-RELATED"/>
    <property type="match status" value="1"/>
</dbReference>
<feature type="chain" id="PRO_5039681986" description="Tricorn protease homolog" evidence="10">
    <location>
        <begin position="21"/>
        <end position="1103"/>
    </location>
</feature>
<accession>A0A9D7XRP4</accession>
<dbReference type="Pfam" id="PF14685">
    <property type="entry name" value="PDZ_Tricorn"/>
    <property type="match status" value="1"/>
</dbReference>
<keyword evidence="6 7" id="KW-0720">Serine protease</keyword>
<dbReference type="Proteomes" id="UP000808337">
    <property type="component" value="Unassembled WGS sequence"/>
</dbReference>
<evidence type="ECO:0000256" key="4">
    <source>
        <dbReference type="ARBA" id="ARBA00022670"/>
    </source>
</evidence>
<keyword evidence="3 7" id="KW-0963">Cytoplasm</keyword>
<name>A0A9D7XRP4_9BACT</name>
<evidence type="ECO:0000256" key="9">
    <source>
        <dbReference type="SAM" id="MobiDB-lite"/>
    </source>
</evidence>
<evidence type="ECO:0000256" key="6">
    <source>
        <dbReference type="ARBA" id="ARBA00022825"/>
    </source>
</evidence>
<dbReference type="PIRSF" id="PIRSF036421">
    <property type="entry name" value="Tricorn_protease"/>
    <property type="match status" value="1"/>
</dbReference>
<dbReference type="Gene3D" id="3.90.226.10">
    <property type="entry name" value="2-enoyl-CoA Hydratase, Chain A, domain 1"/>
    <property type="match status" value="1"/>
</dbReference>
<dbReference type="Gene3D" id="2.30.42.10">
    <property type="match status" value="1"/>
</dbReference>
<dbReference type="GO" id="GO:0008236">
    <property type="term" value="F:serine-type peptidase activity"/>
    <property type="evidence" value="ECO:0007669"/>
    <property type="project" value="UniProtKB-UniRule"/>
</dbReference>
<protein>
    <recommendedName>
        <fullName evidence="7">Tricorn protease homolog</fullName>
        <ecNumber evidence="7">3.4.21.-</ecNumber>
    </recommendedName>
</protein>
<comment type="similarity">
    <text evidence="2 7">Belongs to the peptidase S41B family.</text>
</comment>
<dbReference type="SMART" id="SM00245">
    <property type="entry name" value="TSPc"/>
    <property type="match status" value="1"/>
</dbReference>
<dbReference type="AlphaFoldDB" id="A0A9D7XRP4"/>
<feature type="region of interest" description="Disordered" evidence="9">
    <location>
        <begin position="1081"/>
        <end position="1103"/>
    </location>
</feature>
<feature type="active site" description="Nucleophile" evidence="8">
    <location>
        <position position="987"/>
    </location>
</feature>
<dbReference type="PANTHER" id="PTHR43253">
    <property type="entry name" value="TRICORN PROTEASE HOMOLOG 2-RELATED"/>
    <property type="match status" value="1"/>
</dbReference>
<dbReference type="InterPro" id="IPR036034">
    <property type="entry name" value="PDZ_sf"/>
</dbReference>
<evidence type="ECO:0000256" key="1">
    <source>
        <dbReference type="ARBA" id="ARBA00004496"/>
    </source>
</evidence>
<dbReference type="SUPFAM" id="SSF82171">
    <property type="entry name" value="DPP6 N-terminal domain-like"/>
    <property type="match status" value="2"/>
</dbReference>
<dbReference type="InterPro" id="IPR029045">
    <property type="entry name" value="ClpP/crotonase-like_dom_sf"/>
</dbReference>
<proteinExistence type="inferred from homology"/>
<evidence type="ECO:0000259" key="11">
    <source>
        <dbReference type="SMART" id="SM00245"/>
    </source>
</evidence>
<dbReference type="GO" id="GO:0006508">
    <property type="term" value="P:proteolysis"/>
    <property type="evidence" value="ECO:0007669"/>
    <property type="project" value="UniProtKB-UniRule"/>
</dbReference>
<evidence type="ECO:0000256" key="3">
    <source>
        <dbReference type="ARBA" id="ARBA00022490"/>
    </source>
</evidence>
<keyword evidence="4 7" id="KW-0645">Protease</keyword>
<reference evidence="12 13" key="1">
    <citation type="submission" date="2020-10" db="EMBL/GenBank/DDBJ databases">
        <title>Connecting structure to function with the recovery of over 1000 high-quality activated sludge metagenome-assembled genomes encoding full-length rRNA genes using long-read sequencing.</title>
        <authorList>
            <person name="Singleton C.M."/>
            <person name="Petriglieri F."/>
            <person name="Kristensen J.M."/>
            <person name="Kirkegaard R.H."/>
            <person name="Michaelsen T.Y."/>
            <person name="Andersen M.H."/>
            <person name="Karst S.M."/>
            <person name="Dueholm M.S."/>
            <person name="Nielsen P.H."/>
            <person name="Albertsen M."/>
        </authorList>
    </citation>
    <scope>NUCLEOTIDE SEQUENCE [LARGE SCALE GENOMIC DNA]</scope>
    <source>
        <strain evidence="12">Ribe_18-Q3-R11-54_MAXAC.273</strain>
    </source>
</reference>
<evidence type="ECO:0000256" key="2">
    <source>
        <dbReference type="ARBA" id="ARBA00008524"/>
    </source>
</evidence>
<dbReference type="EMBL" id="JADKGY010000035">
    <property type="protein sequence ID" value="MBK9985345.1"/>
    <property type="molecule type" value="Genomic_DNA"/>
</dbReference>
<dbReference type="GO" id="GO:0005737">
    <property type="term" value="C:cytoplasm"/>
    <property type="evidence" value="ECO:0007669"/>
    <property type="project" value="UniProtKB-SubCell"/>
</dbReference>
<evidence type="ECO:0000256" key="7">
    <source>
        <dbReference type="PIRNR" id="PIRNR036421"/>
    </source>
</evidence>
<dbReference type="Gene3D" id="3.30.750.44">
    <property type="match status" value="1"/>
</dbReference>
<dbReference type="InterPro" id="IPR012393">
    <property type="entry name" value="Tricorn_protease"/>
</dbReference>
<dbReference type="InterPro" id="IPR029414">
    <property type="entry name" value="Tricorn_PDZ"/>
</dbReference>
<dbReference type="SUPFAM" id="SSF50156">
    <property type="entry name" value="PDZ domain-like"/>
    <property type="match status" value="1"/>
</dbReference>
<comment type="caution">
    <text evidence="12">The sequence shown here is derived from an EMBL/GenBank/DDBJ whole genome shotgun (WGS) entry which is preliminary data.</text>
</comment>
<feature type="signal peptide" evidence="10">
    <location>
        <begin position="1"/>
        <end position="20"/>
    </location>
</feature>
<dbReference type="Pfam" id="PF14684">
    <property type="entry name" value="Tricorn_C1"/>
    <property type="match status" value="1"/>
</dbReference>
<comment type="function">
    <text evidence="7">Degrades oligopeptides.</text>
</comment>
<evidence type="ECO:0000256" key="8">
    <source>
        <dbReference type="PIRSR" id="PIRSR036421-1"/>
    </source>
</evidence>
<evidence type="ECO:0000313" key="13">
    <source>
        <dbReference type="Proteomes" id="UP000808337"/>
    </source>
</evidence>
<dbReference type="CDD" id="cd07562">
    <property type="entry name" value="Peptidase_S41_TRI"/>
    <property type="match status" value="1"/>
</dbReference>
<dbReference type="Gene3D" id="2.120.10.60">
    <property type="entry name" value="Tricorn protease N-terminal domain"/>
    <property type="match status" value="1"/>
</dbReference>
<gene>
    <name evidence="12" type="ORF">IPP15_23900</name>
</gene>
<dbReference type="EC" id="3.4.21.-" evidence="7"/>
<dbReference type="Pfam" id="PF26550">
    <property type="entry name" value="Tricorn_2nd"/>
    <property type="match status" value="1"/>
</dbReference>
<dbReference type="Pfam" id="PF26549">
    <property type="entry name" value="Tricorn_N"/>
    <property type="match status" value="1"/>
</dbReference>
<comment type="subcellular location">
    <subcellularLocation>
        <location evidence="1 7">Cytoplasm</location>
    </subcellularLocation>
</comment>
<dbReference type="InterPro" id="IPR028204">
    <property type="entry name" value="Tricorn_C1"/>
</dbReference>
<feature type="active site" description="Charge relay system" evidence="8">
    <location>
        <position position="765"/>
    </location>
</feature>
<evidence type="ECO:0000256" key="5">
    <source>
        <dbReference type="ARBA" id="ARBA00022801"/>
    </source>
</evidence>
<evidence type="ECO:0000313" key="12">
    <source>
        <dbReference type="EMBL" id="MBK9985345.1"/>
    </source>
</evidence>
<dbReference type="SUPFAM" id="SSF52096">
    <property type="entry name" value="ClpP/crotonase"/>
    <property type="match status" value="1"/>
</dbReference>